<dbReference type="Proteomes" id="UP000448943">
    <property type="component" value="Unassembled WGS sequence"/>
</dbReference>
<dbReference type="PANTHER" id="PTHR30419:SF24">
    <property type="entry name" value="HTH-TYPE TRANSCRIPTIONAL REGULATOR CZCR"/>
    <property type="match status" value="1"/>
</dbReference>
<feature type="domain" description="HTH lysR-type" evidence="5">
    <location>
        <begin position="1"/>
        <end position="58"/>
    </location>
</feature>
<dbReference type="InterPro" id="IPR050950">
    <property type="entry name" value="HTH-type_LysR_regulators"/>
</dbReference>
<protein>
    <submittedName>
        <fullName evidence="6">LysR family transcriptional regulator</fullName>
    </submittedName>
</protein>
<dbReference type="EMBL" id="SIJB01000013">
    <property type="protein sequence ID" value="NBI28385.1"/>
    <property type="molecule type" value="Genomic_DNA"/>
</dbReference>
<dbReference type="GO" id="GO:0003677">
    <property type="term" value="F:DNA binding"/>
    <property type="evidence" value="ECO:0007669"/>
    <property type="project" value="UniProtKB-KW"/>
</dbReference>
<dbReference type="InterPro" id="IPR005119">
    <property type="entry name" value="LysR_subst-bd"/>
</dbReference>
<reference evidence="6 7" key="1">
    <citation type="submission" date="2019-01" db="EMBL/GenBank/DDBJ databases">
        <title>Chengkuizengella sp. nov., isolated from deep-sea sediment of East Pacific Ocean.</title>
        <authorList>
            <person name="Yang J."/>
            <person name="Lai Q."/>
            <person name="Shao Z."/>
        </authorList>
    </citation>
    <scope>NUCLEOTIDE SEQUENCE [LARGE SCALE GENOMIC DNA]</scope>
    <source>
        <strain evidence="6 7">YPA3-1-1</strain>
    </source>
</reference>
<dbReference type="InterPro" id="IPR036388">
    <property type="entry name" value="WH-like_DNA-bd_sf"/>
</dbReference>
<name>A0A6N9Q0E8_9BACL</name>
<evidence type="ECO:0000256" key="2">
    <source>
        <dbReference type="ARBA" id="ARBA00023015"/>
    </source>
</evidence>
<dbReference type="SUPFAM" id="SSF46785">
    <property type="entry name" value="Winged helix' DNA-binding domain"/>
    <property type="match status" value="1"/>
</dbReference>
<dbReference type="CDD" id="cd05466">
    <property type="entry name" value="PBP2_LTTR_substrate"/>
    <property type="match status" value="1"/>
</dbReference>
<dbReference type="InterPro" id="IPR036390">
    <property type="entry name" value="WH_DNA-bd_sf"/>
</dbReference>
<dbReference type="Pfam" id="PF00126">
    <property type="entry name" value="HTH_1"/>
    <property type="match status" value="1"/>
</dbReference>
<keyword evidence="7" id="KW-1185">Reference proteome</keyword>
<comment type="similarity">
    <text evidence="1">Belongs to the LysR transcriptional regulatory family.</text>
</comment>
<comment type="caution">
    <text evidence="6">The sequence shown here is derived from an EMBL/GenBank/DDBJ whole genome shotgun (WGS) entry which is preliminary data.</text>
</comment>
<dbReference type="PANTHER" id="PTHR30419">
    <property type="entry name" value="HTH-TYPE TRANSCRIPTIONAL REGULATOR YBHD"/>
    <property type="match status" value="1"/>
</dbReference>
<organism evidence="6 7">
    <name type="scientific">Chengkuizengella marina</name>
    <dbReference type="NCBI Taxonomy" id="2507566"/>
    <lineage>
        <taxon>Bacteria</taxon>
        <taxon>Bacillati</taxon>
        <taxon>Bacillota</taxon>
        <taxon>Bacilli</taxon>
        <taxon>Bacillales</taxon>
        <taxon>Paenibacillaceae</taxon>
        <taxon>Chengkuizengella</taxon>
    </lineage>
</organism>
<dbReference type="GO" id="GO:0005829">
    <property type="term" value="C:cytosol"/>
    <property type="evidence" value="ECO:0007669"/>
    <property type="project" value="TreeGrafter"/>
</dbReference>
<dbReference type="AlphaFoldDB" id="A0A6N9Q0E8"/>
<dbReference type="FunFam" id="1.10.10.10:FF:000001">
    <property type="entry name" value="LysR family transcriptional regulator"/>
    <property type="match status" value="1"/>
</dbReference>
<dbReference type="SUPFAM" id="SSF53850">
    <property type="entry name" value="Periplasmic binding protein-like II"/>
    <property type="match status" value="1"/>
</dbReference>
<dbReference type="RefSeq" id="WP_160645176.1">
    <property type="nucleotide sequence ID" value="NZ_SIJB01000013.1"/>
</dbReference>
<evidence type="ECO:0000313" key="6">
    <source>
        <dbReference type="EMBL" id="NBI28385.1"/>
    </source>
</evidence>
<dbReference type="Gene3D" id="1.10.10.10">
    <property type="entry name" value="Winged helix-like DNA-binding domain superfamily/Winged helix DNA-binding domain"/>
    <property type="match status" value="1"/>
</dbReference>
<gene>
    <name evidence="6" type="ORF">ERL59_05390</name>
</gene>
<evidence type="ECO:0000313" key="7">
    <source>
        <dbReference type="Proteomes" id="UP000448943"/>
    </source>
</evidence>
<dbReference type="InterPro" id="IPR000847">
    <property type="entry name" value="LysR_HTH_N"/>
</dbReference>
<dbReference type="GO" id="GO:0003700">
    <property type="term" value="F:DNA-binding transcription factor activity"/>
    <property type="evidence" value="ECO:0007669"/>
    <property type="project" value="InterPro"/>
</dbReference>
<evidence type="ECO:0000256" key="4">
    <source>
        <dbReference type="ARBA" id="ARBA00023163"/>
    </source>
</evidence>
<dbReference type="OrthoDB" id="63123at2"/>
<evidence type="ECO:0000256" key="3">
    <source>
        <dbReference type="ARBA" id="ARBA00023125"/>
    </source>
</evidence>
<proteinExistence type="inferred from homology"/>
<keyword evidence="4" id="KW-0804">Transcription</keyword>
<sequence>MTYLQLEILMKVIELGSFTRAAKFLHLTQPNISHAISGLEEELGFTLLMRGRNGVYLTDIGKRLFPYIQNSLDHFEILKQEVATIKELKVGTLKIGYFPTCPTNLVSKIIRAFNNLYPGIEVDIQQGSSEEINHWLESGIIDTGFVILPSKDFDTVPLITDHLSAFLPTTHPLASESIVCAEQLSFESIIMPKGGCEVYIKDFFNISDLDVDIKIDVSDINTILSLVQEEMGITILPKMVLPQNLIGIQAVPLSPQIQIEIGLAVRSFKNMSPAVKIFIEEVSSNISLFKCSKFIEFLKQTLNQNENFSK</sequence>
<dbReference type="PRINTS" id="PR00039">
    <property type="entry name" value="HTHLYSR"/>
</dbReference>
<evidence type="ECO:0000259" key="5">
    <source>
        <dbReference type="PROSITE" id="PS50931"/>
    </source>
</evidence>
<dbReference type="Gene3D" id="3.40.190.290">
    <property type="match status" value="1"/>
</dbReference>
<dbReference type="PROSITE" id="PS50931">
    <property type="entry name" value="HTH_LYSR"/>
    <property type="match status" value="1"/>
</dbReference>
<keyword evidence="3" id="KW-0238">DNA-binding</keyword>
<dbReference type="Pfam" id="PF03466">
    <property type="entry name" value="LysR_substrate"/>
    <property type="match status" value="1"/>
</dbReference>
<keyword evidence="2" id="KW-0805">Transcription regulation</keyword>
<evidence type="ECO:0000256" key="1">
    <source>
        <dbReference type="ARBA" id="ARBA00009437"/>
    </source>
</evidence>
<accession>A0A6N9Q0E8</accession>